<dbReference type="EMBL" id="CP137313">
    <property type="protein sequence ID" value="WQF88619.1"/>
    <property type="molecule type" value="Genomic_DNA"/>
</dbReference>
<organism evidence="1 2">
    <name type="scientific">Colletotrichum destructivum</name>
    <dbReference type="NCBI Taxonomy" id="34406"/>
    <lineage>
        <taxon>Eukaryota</taxon>
        <taxon>Fungi</taxon>
        <taxon>Dikarya</taxon>
        <taxon>Ascomycota</taxon>
        <taxon>Pezizomycotina</taxon>
        <taxon>Sordariomycetes</taxon>
        <taxon>Hypocreomycetidae</taxon>
        <taxon>Glomerellales</taxon>
        <taxon>Glomerellaceae</taxon>
        <taxon>Colletotrichum</taxon>
        <taxon>Colletotrichum destructivum species complex</taxon>
    </lineage>
</organism>
<evidence type="ECO:0000313" key="1">
    <source>
        <dbReference type="EMBL" id="WQF88619.1"/>
    </source>
</evidence>
<dbReference type="AlphaFoldDB" id="A0AAX4IZB0"/>
<sequence>MNLNVNIIQLVPTPDYVQPKQSLHSRKRKYVSSVPGLCLHLLFSSLLAVPGDQDIGRSECDGPFHPCTPEISLDFPNERAKADTEKEFRNK</sequence>
<name>A0AAX4IZB0_9PEZI</name>
<reference evidence="2" key="1">
    <citation type="journal article" date="2023" name="bioRxiv">
        <title>Complete genome of the Medicago anthracnose fungus, Colletotrichum destructivum, reveals a mini-chromosome-like region within a core chromosome.</title>
        <authorList>
            <person name="Lapalu N."/>
            <person name="Simon A."/>
            <person name="Lu A."/>
            <person name="Plaumann P.-L."/>
            <person name="Amselem J."/>
            <person name="Pigne S."/>
            <person name="Auger A."/>
            <person name="Koch C."/>
            <person name="Dallery J.-F."/>
            <person name="O'Connell R.J."/>
        </authorList>
    </citation>
    <scope>NUCLEOTIDE SEQUENCE [LARGE SCALE GENOMIC DNA]</scope>
    <source>
        <strain evidence="2">CBS 520.97</strain>
    </source>
</reference>
<protein>
    <submittedName>
        <fullName evidence="1">Uncharacterized protein</fullName>
    </submittedName>
</protein>
<dbReference type="GeneID" id="87950133"/>
<dbReference type="Proteomes" id="UP001322277">
    <property type="component" value="Chromosome 9"/>
</dbReference>
<keyword evidence="2" id="KW-1185">Reference proteome</keyword>
<dbReference type="KEGG" id="cdet:87950133"/>
<evidence type="ECO:0000313" key="2">
    <source>
        <dbReference type="Proteomes" id="UP001322277"/>
    </source>
</evidence>
<gene>
    <name evidence="1" type="ORF">CDEST_13633</name>
</gene>
<proteinExistence type="predicted"/>
<accession>A0AAX4IZB0</accession>
<dbReference type="RefSeq" id="XP_062785840.1">
    <property type="nucleotide sequence ID" value="XM_062929789.1"/>
</dbReference>